<keyword evidence="2 4" id="KW-0378">Hydrolase</keyword>
<dbReference type="GO" id="GO:0005987">
    <property type="term" value="P:sucrose catabolic process"/>
    <property type="evidence" value="ECO:0007669"/>
    <property type="project" value="TreeGrafter"/>
</dbReference>
<evidence type="ECO:0000256" key="2">
    <source>
        <dbReference type="ARBA" id="ARBA00022801"/>
    </source>
</evidence>
<gene>
    <name evidence="7" type="ORF">SAMN04488018_102270</name>
</gene>
<protein>
    <submittedName>
        <fullName evidence="7">Fructan beta-fructosidase</fullName>
    </submittedName>
</protein>
<dbReference type="GO" id="GO:0004575">
    <property type="term" value="F:sucrose alpha-glucosidase activity"/>
    <property type="evidence" value="ECO:0007669"/>
    <property type="project" value="TreeGrafter"/>
</dbReference>
<dbReference type="Pfam" id="PF00251">
    <property type="entry name" value="Glyco_hydro_32N"/>
    <property type="match status" value="1"/>
</dbReference>
<dbReference type="PANTHER" id="PTHR42800:SF1">
    <property type="entry name" value="EXOINULINASE INUD (AFU_ORTHOLOGUE AFUA_5G00480)"/>
    <property type="match status" value="1"/>
</dbReference>
<comment type="similarity">
    <text evidence="1 4">Belongs to the glycosyl hydrolase 32 family.</text>
</comment>
<dbReference type="Gene3D" id="2.60.120.560">
    <property type="entry name" value="Exo-inulinase, domain 1"/>
    <property type="match status" value="1"/>
</dbReference>
<evidence type="ECO:0000256" key="1">
    <source>
        <dbReference type="ARBA" id="ARBA00009902"/>
    </source>
</evidence>
<dbReference type="SMART" id="SM00640">
    <property type="entry name" value="Glyco_32"/>
    <property type="match status" value="1"/>
</dbReference>
<dbReference type="CDD" id="cd18622">
    <property type="entry name" value="GH32_Inu-like"/>
    <property type="match status" value="1"/>
</dbReference>
<feature type="domain" description="Glycosyl hydrolase family 32 C-terminal" evidence="6">
    <location>
        <begin position="406"/>
        <end position="561"/>
    </location>
</feature>
<dbReference type="InterPro" id="IPR013189">
    <property type="entry name" value="Glyco_hydro_32_C"/>
</dbReference>
<dbReference type="Pfam" id="PF08244">
    <property type="entry name" value="Glyco_hydro_32C"/>
    <property type="match status" value="1"/>
</dbReference>
<evidence type="ECO:0000313" key="7">
    <source>
        <dbReference type="EMBL" id="SEI61813.1"/>
    </source>
</evidence>
<dbReference type="RefSeq" id="WP_167357237.1">
    <property type="nucleotide sequence ID" value="NZ_FNYS01000002.1"/>
</dbReference>
<dbReference type="InterPro" id="IPR013148">
    <property type="entry name" value="Glyco_hydro_32_N"/>
</dbReference>
<evidence type="ECO:0000256" key="4">
    <source>
        <dbReference type="RuleBase" id="RU362110"/>
    </source>
</evidence>
<dbReference type="Gene3D" id="2.115.10.20">
    <property type="entry name" value="Glycosyl hydrolase domain, family 43"/>
    <property type="match status" value="1"/>
</dbReference>
<dbReference type="SUPFAM" id="SSF49899">
    <property type="entry name" value="Concanavalin A-like lectins/glucanases"/>
    <property type="match status" value="1"/>
</dbReference>
<sequence length="566" mass="64739">MKHTHRFQVSVTDKYLLFPYHDKSDESQISILDNKGNVIRQFHTRITDKPPLYYIKFDSAELLHTTVVLSIVTDLPLNSVTDIIKQSSDPDPTTLDDFRPVYHFTAPTGWLSSPNGLFYKKGNYHLYYQHNAYGNKYENIISTHAVSDNMIDWHTKNTPTHIGNINETHNKSIVIDKENIAGFGKNAILAFYTSCMSPYSIHLAYSSNKGKTFTSYTNNPILAYNTDQEINDPKVFWHDASKSWVMVIPTSPTISIYNSSNLKDWNKLSDFGVGISSNKGTWHSPDLFELPYGKTTKWVLLLDTKTGAPNGGSGTQYFIGEFDGKTFTADNTSTALWLDYGKDHTSSMIWHNTPKDKVTYIAWMSNWEYTKNLPSKAFKNAMTIPRNLELGTNGEQIVLKSYPVKELKKIREEVSEFQTQLLDKSLNIQYFLDDNQGAYEIILEFDIVDTKTQRVKFSLLNTEGERLQYTLDLTKGLLLVDRSESGDCSFSKRFSKKLITAPLQVEKKYKFKLYVDKCSAELFLNKGKTVMTNLIFPSEPYNSLQLSVEEGRIDITKFRVHSLHNS</sequence>
<dbReference type="InterPro" id="IPR001362">
    <property type="entry name" value="Glyco_hydro_32"/>
</dbReference>
<organism evidence="7 8">
    <name type="scientific">Myroides marinus</name>
    <dbReference type="NCBI Taxonomy" id="703342"/>
    <lineage>
        <taxon>Bacteria</taxon>
        <taxon>Pseudomonadati</taxon>
        <taxon>Bacteroidota</taxon>
        <taxon>Flavobacteriia</taxon>
        <taxon>Flavobacteriales</taxon>
        <taxon>Flavobacteriaceae</taxon>
        <taxon>Myroides</taxon>
    </lineage>
</organism>
<keyword evidence="3 4" id="KW-0326">Glycosidase</keyword>
<proteinExistence type="inferred from homology"/>
<dbReference type="GO" id="GO:0005737">
    <property type="term" value="C:cytoplasm"/>
    <property type="evidence" value="ECO:0007669"/>
    <property type="project" value="TreeGrafter"/>
</dbReference>
<dbReference type="Proteomes" id="UP000183077">
    <property type="component" value="Unassembled WGS sequence"/>
</dbReference>
<dbReference type="GeneID" id="82255960"/>
<dbReference type="EMBL" id="FNYS01000002">
    <property type="protein sequence ID" value="SEI61813.1"/>
    <property type="molecule type" value="Genomic_DNA"/>
</dbReference>
<dbReference type="InterPro" id="IPR023296">
    <property type="entry name" value="Glyco_hydro_beta-prop_sf"/>
</dbReference>
<dbReference type="AlphaFoldDB" id="A0A1H6S194"/>
<reference evidence="7 8" key="1">
    <citation type="submission" date="2016-10" db="EMBL/GenBank/DDBJ databases">
        <authorList>
            <person name="de Groot N.N."/>
        </authorList>
    </citation>
    <scope>NUCLEOTIDE SEQUENCE [LARGE SCALE GENOMIC DNA]</scope>
    <source>
        <strain evidence="7 8">DSM 23048</strain>
    </source>
</reference>
<dbReference type="SUPFAM" id="SSF75005">
    <property type="entry name" value="Arabinanase/levansucrase/invertase"/>
    <property type="match status" value="1"/>
</dbReference>
<evidence type="ECO:0000259" key="5">
    <source>
        <dbReference type="Pfam" id="PF00251"/>
    </source>
</evidence>
<feature type="domain" description="Glycosyl hydrolase family 32 N-terminal" evidence="5">
    <location>
        <begin position="103"/>
        <end position="399"/>
    </location>
</feature>
<name>A0A1H6S194_9FLAO</name>
<evidence type="ECO:0000259" key="6">
    <source>
        <dbReference type="Pfam" id="PF08244"/>
    </source>
</evidence>
<accession>A0A1H6S194</accession>
<dbReference type="PANTHER" id="PTHR42800">
    <property type="entry name" value="EXOINULINASE INUD (AFU_ORTHOLOGUE AFUA_5G00480)"/>
    <property type="match status" value="1"/>
</dbReference>
<evidence type="ECO:0000313" key="8">
    <source>
        <dbReference type="Proteomes" id="UP000183077"/>
    </source>
</evidence>
<evidence type="ECO:0000256" key="3">
    <source>
        <dbReference type="ARBA" id="ARBA00023295"/>
    </source>
</evidence>
<dbReference type="InterPro" id="IPR013320">
    <property type="entry name" value="ConA-like_dom_sf"/>
</dbReference>